<feature type="chain" id="PRO_5032759705" evidence="5">
    <location>
        <begin position="22"/>
        <end position="593"/>
    </location>
</feature>
<evidence type="ECO:0000313" key="7">
    <source>
        <dbReference type="EMBL" id="MBB4013366.1"/>
    </source>
</evidence>
<reference evidence="7 8" key="1">
    <citation type="submission" date="2020-08" db="EMBL/GenBank/DDBJ databases">
        <title>Genomic Encyclopedia of Type Strains, Phase IV (KMG-IV): sequencing the most valuable type-strain genomes for metagenomic binning, comparative biology and taxonomic classification.</title>
        <authorList>
            <person name="Goeker M."/>
        </authorList>
    </citation>
    <scope>NUCLEOTIDE SEQUENCE [LARGE SCALE GENOMIC DNA]</scope>
    <source>
        <strain evidence="7 8">DSM 106739</strain>
    </source>
</reference>
<evidence type="ECO:0000259" key="6">
    <source>
        <dbReference type="PROSITE" id="PS51208"/>
    </source>
</evidence>
<dbReference type="RefSeq" id="WP_183635248.1">
    <property type="nucleotide sequence ID" value="NZ_BAABLE010000005.1"/>
</dbReference>
<proteinExistence type="inferred from homology"/>
<dbReference type="PANTHER" id="PTHR45648">
    <property type="entry name" value="GDSL LIPASE/ACYLHYDROLASE FAMILY PROTEIN (AFU_ORTHOLOGUE AFUA_4G14700)"/>
    <property type="match status" value="1"/>
</dbReference>
<dbReference type="InterPro" id="IPR051058">
    <property type="entry name" value="GDSL_Est/Lipase"/>
</dbReference>
<keyword evidence="3" id="KW-0378">Hydrolase</keyword>
<dbReference type="SUPFAM" id="SSF52266">
    <property type="entry name" value="SGNH hydrolase"/>
    <property type="match status" value="1"/>
</dbReference>
<dbReference type="PROSITE" id="PS51208">
    <property type="entry name" value="AUTOTRANSPORTER"/>
    <property type="match status" value="1"/>
</dbReference>
<comment type="similarity">
    <text evidence="1">Belongs to the 'GDSL' lipolytic enzyme family.</text>
</comment>
<dbReference type="InterPro" id="IPR036514">
    <property type="entry name" value="SGNH_hydro_sf"/>
</dbReference>
<dbReference type="PANTHER" id="PTHR45648:SF22">
    <property type="entry name" value="GDSL LIPASE_ACYLHYDROLASE FAMILY PROTEIN (AFU_ORTHOLOGUE AFUA_4G14700)"/>
    <property type="match status" value="1"/>
</dbReference>
<evidence type="ECO:0000256" key="4">
    <source>
        <dbReference type="PIRSR" id="PIRSR037375-1"/>
    </source>
</evidence>
<organism evidence="7 8">
    <name type="scientific">Niveibacterium umoris</name>
    <dbReference type="NCBI Taxonomy" id="1193620"/>
    <lineage>
        <taxon>Bacteria</taxon>
        <taxon>Pseudomonadati</taxon>
        <taxon>Pseudomonadota</taxon>
        <taxon>Betaproteobacteria</taxon>
        <taxon>Rhodocyclales</taxon>
        <taxon>Rhodocyclaceae</taxon>
        <taxon>Niveibacterium</taxon>
    </lineage>
</organism>
<accession>A0A840BRE4</accession>
<comment type="caution">
    <text evidence="7">The sequence shown here is derived from an EMBL/GenBank/DDBJ whole genome shotgun (WGS) entry which is preliminary data.</text>
</comment>
<name>A0A840BRE4_9RHOO</name>
<dbReference type="CDD" id="cd01847">
    <property type="entry name" value="Triacylglycerol_lipase_like"/>
    <property type="match status" value="1"/>
</dbReference>
<dbReference type="EMBL" id="JACIET010000002">
    <property type="protein sequence ID" value="MBB4013366.1"/>
    <property type="molecule type" value="Genomic_DNA"/>
</dbReference>
<evidence type="ECO:0000256" key="3">
    <source>
        <dbReference type="ARBA" id="ARBA00022801"/>
    </source>
</evidence>
<dbReference type="InterPro" id="IPR001087">
    <property type="entry name" value="GDSL"/>
</dbReference>
<dbReference type="Gene3D" id="3.40.50.1110">
    <property type="entry name" value="SGNH hydrolase"/>
    <property type="match status" value="1"/>
</dbReference>
<keyword evidence="2 5" id="KW-0732">Signal</keyword>
<evidence type="ECO:0000256" key="1">
    <source>
        <dbReference type="ARBA" id="ARBA00008668"/>
    </source>
</evidence>
<dbReference type="Proteomes" id="UP000561045">
    <property type="component" value="Unassembled WGS sequence"/>
</dbReference>
<feature type="domain" description="Autotransporter" evidence="6">
    <location>
        <begin position="315"/>
        <end position="593"/>
    </location>
</feature>
<dbReference type="Pfam" id="PF00657">
    <property type="entry name" value="Lipase_GDSL"/>
    <property type="match status" value="1"/>
</dbReference>
<dbReference type="InterPro" id="IPR006315">
    <property type="entry name" value="OM_autotransptr_brl_dom"/>
</dbReference>
<evidence type="ECO:0000313" key="8">
    <source>
        <dbReference type="Proteomes" id="UP000561045"/>
    </source>
</evidence>
<dbReference type="InterPro" id="IPR017186">
    <property type="entry name" value="Lipase_autotranspt_EstA"/>
</dbReference>
<keyword evidence="8" id="KW-1185">Reference proteome</keyword>
<dbReference type="Gene3D" id="2.40.128.130">
    <property type="entry name" value="Autotransporter beta-domain"/>
    <property type="match status" value="1"/>
</dbReference>
<protein>
    <submittedName>
        <fullName evidence="7">Outer membrane lipase/esterase</fullName>
    </submittedName>
</protein>
<dbReference type="InterPro" id="IPR036709">
    <property type="entry name" value="Autotransporte_beta_dom_sf"/>
</dbReference>
<feature type="active site" description="Nucleophile" evidence="4">
    <location>
        <position position="33"/>
    </location>
</feature>
<feature type="signal peptide" evidence="5">
    <location>
        <begin position="1"/>
        <end position="21"/>
    </location>
</feature>
<gene>
    <name evidence="7" type="ORF">GGR36_002712</name>
</gene>
<dbReference type="PIRSF" id="PIRSF037375">
    <property type="entry name" value="Autotrns_EstA"/>
    <property type="match status" value="1"/>
</dbReference>
<dbReference type="GO" id="GO:0019867">
    <property type="term" value="C:outer membrane"/>
    <property type="evidence" value="ECO:0007669"/>
    <property type="project" value="InterPro"/>
</dbReference>
<dbReference type="InterPro" id="IPR005546">
    <property type="entry name" value="Autotransporte_beta"/>
</dbReference>
<dbReference type="NCBIfam" id="TIGR01414">
    <property type="entry name" value="autotrans_barl"/>
    <property type="match status" value="1"/>
</dbReference>
<evidence type="ECO:0000256" key="5">
    <source>
        <dbReference type="SAM" id="SignalP"/>
    </source>
</evidence>
<dbReference type="SUPFAM" id="SSF103515">
    <property type="entry name" value="Autotransporter"/>
    <property type="match status" value="1"/>
</dbReference>
<evidence type="ECO:0000256" key="2">
    <source>
        <dbReference type="ARBA" id="ARBA00022729"/>
    </source>
</evidence>
<feature type="active site" evidence="4">
    <location>
        <position position="267"/>
    </location>
</feature>
<dbReference type="GO" id="GO:0016788">
    <property type="term" value="F:hydrolase activity, acting on ester bonds"/>
    <property type="evidence" value="ECO:0007669"/>
    <property type="project" value="InterPro"/>
</dbReference>
<dbReference type="Pfam" id="PF03797">
    <property type="entry name" value="Autotransporter"/>
    <property type="match status" value="1"/>
</dbReference>
<feature type="active site" evidence="4">
    <location>
        <position position="264"/>
    </location>
</feature>
<dbReference type="SMART" id="SM00869">
    <property type="entry name" value="Autotransporter"/>
    <property type="match status" value="1"/>
</dbReference>
<dbReference type="AlphaFoldDB" id="A0A840BRE4"/>
<sequence>MFIRRPLGLAVAALLSFPAAASDFNATVFFGDSLTDSGFFGSKWTTNPGNVWAENLAGQLGTSAVTAKPGTTGTDYAQGGARVTTPAGQESMVQQLDRYLGDHGGKADSRTLYTVWGGNNDIFYAVTTFGTDANSITNYVLSTTTEQTAMIKKLLNAGAKYVLVPNLPDIGATPLGASVGPTNAALLTSLSDNYNKVLFGRIAAAGLNVIPLDTFNLLREVRAHGASFGLTNTTDRACGAVSSSSCFPANYVTPNADKTYAFADDVHPTTAAHVILADYAYSMLMAPQQIGMLAETPVRTRSTLTNLLLDQGMESPTRPSRVWATLTGGQVKYGDDQALGGADGLPYGFTAGYDTRTRLGGMGVAFNFNTYKPDFAQNGGSYTQNEVSASFYGGVILGQLGLSFAGTVGYIGYNTSRDVKLGPVTRTVDGETEGSNISAGMQAFYQLQSGKLTHGPVAGLTAQRVQVRAFNESNANGASTALSFGSQVRQSVLGHLAYQMTYDAGGFIPYGRLGVEHDFIDSSDRDIQVGLPSVYTGSYALPAAKIDQTAASVQLGSRFLLNPALGAWVEFDGNFGRKDISDYTLSAGLRYAF</sequence>